<evidence type="ECO:0000313" key="1">
    <source>
        <dbReference type="EMBL" id="PNX91675.1"/>
    </source>
</evidence>
<dbReference type="EMBL" id="ASHM01067053">
    <property type="protein sequence ID" value="PNX91675.1"/>
    <property type="molecule type" value="Genomic_DNA"/>
</dbReference>
<proteinExistence type="predicted"/>
<name>A0A2K3MLN2_TRIPR</name>
<comment type="caution">
    <text evidence="1">The sequence shown here is derived from an EMBL/GenBank/DDBJ whole genome shotgun (WGS) entry which is preliminary data.</text>
</comment>
<accession>A0A2K3MLN2</accession>
<dbReference type="PANTHER" id="PTHR48462:SF1">
    <property type="entry name" value="PROTEIN, PUTATIVE-RELATED"/>
    <property type="match status" value="1"/>
</dbReference>
<protein>
    <submittedName>
        <fullName evidence="1">Auxilin-like protein</fullName>
    </submittedName>
</protein>
<reference evidence="1 2" key="1">
    <citation type="journal article" date="2014" name="Am. J. Bot.">
        <title>Genome assembly and annotation for red clover (Trifolium pratense; Fabaceae).</title>
        <authorList>
            <person name="Istvanek J."/>
            <person name="Jaros M."/>
            <person name="Krenek A."/>
            <person name="Repkova J."/>
        </authorList>
    </citation>
    <scope>NUCLEOTIDE SEQUENCE [LARGE SCALE GENOMIC DNA]</scope>
    <source>
        <strain evidence="2">cv. Tatra</strain>
        <tissue evidence="1">Young leaves</tissue>
    </source>
</reference>
<sequence>MVFGCLKAAHAQEFLLAILIDGLSQHMSSVEYHTILRYRIDAFEEHAAHCRDFSGFKYKHDLVKDVLVDIFRRAGISVNKEAHVNYRHFA</sequence>
<dbReference type="AlphaFoldDB" id="A0A2K3MLN2"/>
<reference evidence="1 2" key="2">
    <citation type="journal article" date="2017" name="Front. Plant Sci.">
        <title>Gene Classification and Mining of Molecular Markers Useful in Red Clover (Trifolium pratense) Breeding.</title>
        <authorList>
            <person name="Istvanek J."/>
            <person name="Dluhosova J."/>
            <person name="Dluhos P."/>
            <person name="Patkova L."/>
            <person name="Nedelnik J."/>
            <person name="Repkova J."/>
        </authorList>
    </citation>
    <scope>NUCLEOTIDE SEQUENCE [LARGE SCALE GENOMIC DNA]</scope>
    <source>
        <strain evidence="2">cv. Tatra</strain>
        <tissue evidence="1">Young leaves</tissue>
    </source>
</reference>
<dbReference type="Proteomes" id="UP000236291">
    <property type="component" value="Unassembled WGS sequence"/>
</dbReference>
<organism evidence="1 2">
    <name type="scientific">Trifolium pratense</name>
    <name type="common">Red clover</name>
    <dbReference type="NCBI Taxonomy" id="57577"/>
    <lineage>
        <taxon>Eukaryota</taxon>
        <taxon>Viridiplantae</taxon>
        <taxon>Streptophyta</taxon>
        <taxon>Embryophyta</taxon>
        <taxon>Tracheophyta</taxon>
        <taxon>Spermatophyta</taxon>
        <taxon>Magnoliopsida</taxon>
        <taxon>eudicotyledons</taxon>
        <taxon>Gunneridae</taxon>
        <taxon>Pentapetalae</taxon>
        <taxon>rosids</taxon>
        <taxon>fabids</taxon>
        <taxon>Fabales</taxon>
        <taxon>Fabaceae</taxon>
        <taxon>Papilionoideae</taxon>
        <taxon>50 kb inversion clade</taxon>
        <taxon>NPAAA clade</taxon>
        <taxon>Hologalegina</taxon>
        <taxon>IRL clade</taxon>
        <taxon>Trifolieae</taxon>
        <taxon>Trifolium</taxon>
    </lineage>
</organism>
<dbReference type="PANTHER" id="PTHR48462">
    <property type="entry name" value="PROTEIN, PUTATIVE-RELATED"/>
    <property type="match status" value="1"/>
</dbReference>
<gene>
    <name evidence="1" type="ORF">L195_g047808</name>
</gene>
<evidence type="ECO:0000313" key="2">
    <source>
        <dbReference type="Proteomes" id="UP000236291"/>
    </source>
</evidence>